<gene>
    <name evidence="4" type="ORF">DEF24_02480</name>
</gene>
<organism evidence="4 5">
    <name type="scientific">Marinitenerispora sediminis</name>
    <dbReference type="NCBI Taxonomy" id="1931232"/>
    <lineage>
        <taxon>Bacteria</taxon>
        <taxon>Bacillati</taxon>
        <taxon>Actinomycetota</taxon>
        <taxon>Actinomycetes</taxon>
        <taxon>Streptosporangiales</taxon>
        <taxon>Nocardiopsidaceae</taxon>
        <taxon>Marinitenerispora</taxon>
    </lineage>
</organism>
<name>A0A368TAN7_9ACTN</name>
<comment type="caution">
    <text evidence="4">The sequence shown here is derived from an EMBL/GenBank/DDBJ whole genome shotgun (WGS) entry which is preliminary data.</text>
</comment>
<dbReference type="InterPro" id="IPR001638">
    <property type="entry name" value="Solute-binding_3/MltF_N"/>
</dbReference>
<dbReference type="Pfam" id="PF00497">
    <property type="entry name" value="SBP_bac_3"/>
    <property type="match status" value="1"/>
</dbReference>
<evidence type="ECO:0000256" key="1">
    <source>
        <dbReference type="ARBA" id="ARBA00022729"/>
    </source>
</evidence>
<dbReference type="EMBL" id="QEIN01000011">
    <property type="protein sequence ID" value="RCV62087.1"/>
    <property type="molecule type" value="Genomic_DNA"/>
</dbReference>
<keyword evidence="1" id="KW-0732">Signal</keyword>
<keyword evidence="5" id="KW-1185">Reference proteome</keyword>
<sequence length="307" mass="32829">MLALTACGGEPATGDSAGSREAEGFAINTSPEQDRVRAQAVPEIAELVPEEIRESGELVVGVSGTGGVPLAFFADDDETIIGSEPDIAQLVADVLDLDLRLEVTSWDNLLLSVESGQYDVGISNITVTEERKEIFDFATYRVDSLSFEARADSDITVRDRTDVAGLSIAVDAGTNQEEILVGWDEENQADGLEPVDFQYYTNPSDYYLALRSGRIDLHFGPTPMVSYHVAAAQESTIVGEVPGGGDLPAEIAATTQKGNGLVEPLSQALNTVIENGRYAEVLARWGIEADTIPESEINPPGLPARED</sequence>
<feature type="region of interest" description="Disordered" evidence="2">
    <location>
        <begin position="1"/>
        <end position="21"/>
    </location>
</feature>
<feature type="domain" description="Solute-binding protein family 3/N-terminal" evidence="3">
    <location>
        <begin position="57"/>
        <end position="289"/>
    </location>
</feature>
<proteinExistence type="predicted"/>
<dbReference type="CDD" id="cd01004">
    <property type="entry name" value="PBP2_MidA_like"/>
    <property type="match status" value="1"/>
</dbReference>
<evidence type="ECO:0000313" key="5">
    <source>
        <dbReference type="Proteomes" id="UP000253318"/>
    </source>
</evidence>
<dbReference type="SUPFAM" id="SSF53850">
    <property type="entry name" value="Periplasmic binding protein-like II"/>
    <property type="match status" value="1"/>
</dbReference>
<evidence type="ECO:0000313" key="4">
    <source>
        <dbReference type="EMBL" id="RCV62087.1"/>
    </source>
</evidence>
<accession>A0A368TAN7</accession>
<evidence type="ECO:0000256" key="2">
    <source>
        <dbReference type="SAM" id="MobiDB-lite"/>
    </source>
</evidence>
<reference evidence="4 5" key="1">
    <citation type="submission" date="2018-04" db="EMBL/GenBank/DDBJ databases">
        <title>Novel actinobacteria from marine sediment.</title>
        <authorList>
            <person name="Ng Z.Y."/>
            <person name="Tan G.Y.A."/>
        </authorList>
    </citation>
    <scope>NUCLEOTIDE SEQUENCE [LARGE SCALE GENOMIC DNA]</scope>
    <source>
        <strain evidence="4 5">TPS81</strain>
    </source>
</reference>
<protein>
    <submittedName>
        <fullName evidence="4">ABC transporter substrate-binding protein</fullName>
    </submittedName>
</protein>
<dbReference type="PANTHER" id="PTHR35936">
    <property type="entry name" value="MEMBRANE-BOUND LYTIC MUREIN TRANSGLYCOSYLASE F"/>
    <property type="match status" value="1"/>
</dbReference>
<dbReference type="AlphaFoldDB" id="A0A368TAN7"/>
<dbReference type="OrthoDB" id="4633994at2"/>
<dbReference type="Gene3D" id="3.40.190.10">
    <property type="entry name" value="Periplasmic binding protein-like II"/>
    <property type="match status" value="2"/>
</dbReference>
<dbReference type="Proteomes" id="UP000253318">
    <property type="component" value="Unassembled WGS sequence"/>
</dbReference>
<evidence type="ECO:0000259" key="3">
    <source>
        <dbReference type="SMART" id="SM00062"/>
    </source>
</evidence>
<dbReference type="SMART" id="SM00062">
    <property type="entry name" value="PBPb"/>
    <property type="match status" value="1"/>
</dbReference>